<evidence type="ECO:0000313" key="3">
    <source>
        <dbReference type="Proteomes" id="UP000707206"/>
    </source>
</evidence>
<feature type="domain" description="Thioredoxin" evidence="1">
    <location>
        <begin position="3"/>
        <end position="161"/>
    </location>
</feature>
<dbReference type="Gene3D" id="3.40.30.10">
    <property type="entry name" value="Glutaredoxin"/>
    <property type="match status" value="1"/>
</dbReference>
<reference evidence="2" key="1">
    <citation type="submission" date="2019-07" db="EMBL/GenBank/DDBJ databases">
        <authorList>
            <person name="De-Chao Zhang Q."/>
        </authorList>
    </citation>
    <scope>NUCLEOTIDE SEQUENCE</scope>
    <source>
        <strain evidence="2">TP-CH-4</strain>
    </source>
</reference>
<dbReference type="InterPro" id="IPR000866">
    <property type="entry name" value="AhpC/TSA"/>
</dbReference>
<evidence type="ECO:0000313" key="2">
    <source>
        <dbReference type="EMBL" id="NHF59163.1"/>
    </source>
</evidence>
<dbReference type="SUPFAM" id="SSF52833">
    <property type="entry name" value="Thioredoxin-like"/>
    <property type="match status" value="1"/>
</dbReference>
<dbReference type="AlphaFoldDB" id="A0A967EDB5"/>
<dbReference type="Pfam" id="PF00578">
    <property type="entry name" value="AhpC-TSA"/>
    <property type="match status" value="1"/>
</dbReference>
<sequence length="170" mass="19845">MKLKTQQNVPTLELDLVNDTRWSLQEQTPKNFTLLVFYRGLHCPVCKRYLQKLQDRIEAFTARGINLIAISSDSEKKAKTAYREWEVKDLPIGYEYPIEEARKWGLYISKGIKEEEPEIFIEPGLFLIRPDETLYSASIQSMPFARPEFENLLKGIDYVLEHDYPARGEA</sequence>
<evidence type="ECO:0000259" key="1">
    <source>
        <dbReference type="PROSITE" id="PS51352"/>
    </source>
</evidence>
<dbReference type="InterPro" id="IPR013766">
    <property type="entry name" value="Thioredoxin_domain"/>
</dbReference>
<proteinExistence type="predicted"/>
<dbReference type="GO" id="GO:0016209">
    <property type="term" value="F:antioxidant activity"/>
    <property type="evidence" value="ECO:0007669"/>
    <property type="project" value="InterPro"/>
</dbReference>
<reference evidence="2" key="2">
    <citation type="submission" date="2020-03" db="EMBL/GenBank/DDBJ databases">
        <title>Flavobacteriaceae bacterium strain TP-CH-4, a member of the family Flavobacteriaceae isolated from a deep-sea seamount.</title>
        <authorList>
            <person name="Zhang D.-C."/>
        </authorList>
    </citation>
    <scope>NUCLEOTIDE SEQUENCE</scope>
    <source>
        <strain evidence="2">TP-CH-4</strain>
    </source>
</reference>
<dbReference type="PROSITE" id="PS51352">
    <property type="entry name" value="THIOREDOXIN_2"/>
    <property type="match status" value="1"/>
</dbReference>
<dbReference type="RefSeq" id="WP_152573685.1">
    <property type="nucleotide sequence ID" value="NZ_VIKU02000002.1"/>
</dbReference>
<name>A0A967EDB5_9FLAO</name>
<keyword evidence="3" id="KW-1185">Reference proteome</keyword>
<protein>
    <submittedName>
        <fullName evidence="2">Redoxin domain-containing protein</fullName>
    </submittedName>
</protein>
<organism evidence="2 3">
    <name type="scientific">Pelagihabitans pacificus</name>
    <dbReference type="NCBI Taxonomy" id="2696054"/>
    <lineage>
        <taxon>Bacteria</taxon>
        <taxon>Pseudomonadati</taxon>
        <taxon>Bacteroidota</taxon>
        <taxon>Flavobacteriia</taxon>
        <taxon>Flavobacteriales</taxon>
        <taxon>Flavobacteriaceae</taxon>
        <taxon>Pelagihabitans</taxon>
    </lineage>
</organism>
<dbReference type="GO" id="GO:0016491">
    <property type="term" value="F:oxidoreductase activity"/>
    <property type="evidence" value="ECO:0007669"/>
    <property type="project" value="InterPro"/>
</dbReference>
<dbReference type="Proteomes" id="UP000707206">
    <property type="component" value="Unassembled WGS sequence"/>
</dbReference>
<dbReference type="InterPro" id="IPR036249">
    <property type="entry name" value="Thioredoxin-like_sf"/>
</dbReference>
<dbReference type="EMBL" id="VIKU02000002">
    <property type="protein sequence ID" value="NHF59163.1"/>
    <property type="molecule type" value="Genomic_DNA"/>
</dbReference>
<accession>A0A967EDB5</accession>
<gene>
    <name evidence="2" type="ORF">FK220_007415</name>
</gene>
<comment type="caution">
    <text evidence="2">The sequence shown here is derived from an EMBL/GenBank/DDBJ whole genome shotgun (WGS) entry which is preliminary data.</text>
</comment>